<accession>A0A173GBD5</accession>
<dbReference type="GeneID" id="29059869"/>
<organism evidence="1 2">
    <name type="scientific">Bacillus phage SalinJah</name>
    <dbReference type="NCBI Taxonomy" id="1837830"/>
    <lineage>
        <taxon>Viruses</taxon>
        <taxon>Duplodnaviria</taxon>
        <taxon>Heunggongvirae</taxon>
        <taxon>Uroviricota</taxon>
        <taxon>Caudoviricetes</taxon>
        <taxon>Herelleviridae</taxon>
        <taxon>Bastillevirinae</taxon>
        <taxon>Wphvirus</taxon>
        <taxon>Wphvirus BPS13</taxon>
    </lineage>
</organism>
<protein>
    <submittedName>
        <fullName evidence="1">Uncharacterized protein</fullName>
    </submittedName>
</protein>
<evidence type="ECO:0000313" key="2">
    <source>
        <dbReference type="Proteomes" id="UP000203219"/>
    </source>
</evidence>
<dbReference type="Proteomes" id="UP000203219">
    <property type="component" value="Segment"/>
</dbReference>
<sequence length="169" mass="19589">MESSERKTHRNNEFYRAAVDHLMISEHDDKSSGKPFNLVTLHEGEFVVLSFDSNSVLFKVEMHDIIYTDTITDEEWIAIHTNKSVKEIMDRFKVNQGSLTITQVLNSNKPLDCKHNAYTAIYGEASPTDLKTFIKRLENIYSDDIRSIMTKPCFKSTITLTDVMFWEEN</sequence>
<name>A0A173GBD5_9CAUD</name>
<evidence type="ECO:0000313" key="1">
    <source>
        <dbReference type="EMBL" id="ANH50617.1"/>
    </source>
</evidence>
<proteinExistence type="predicted"/>
<reference evidence="2" key="1">
    <citation type="submission" date="2016-04" db="EMBL/GenBank/DDBJ databases">
        <authorList>
            <person name="Adebesin M.O."/>
            <person name="Ahama K."/>
            <person name="Alekasir E.M."/>
            <person name="Ali S."/>
            <person name="Aligholizadeh E."/>
            <person name="Allison J.M."/>
            <person name="Alzaher A."/>
            <person name="Andaya C.D."/>
            <person name="Asfaw S."/>
            <person name="Bansal N."/>
            <person name="Beauchard M.A."/>
            <person name="Betancourt K.A."/>
            <person name="Bhatia B."/>
            <person name="Boretti N.A."/>
            <person name="Brondi J.N."/>
            <person name="Byrd C.E."/>
            <person name="Cao A."/>
            <person name="Cardosa E.A."/>
            <person name="Carter A."/>
            <person name="Chen S."/>
            <person name="Chen Y."/>
            <person name="Clara V.K."/>
            <person name="Cobuzzi M."/>
            <person name="Conn O.L."/>
            <person name="Crosby I.A."/>
            <person name="Daly S.B."/>
            <person name="Depaz I.X."/>
            <person name="Dhaurali S."/>
            <person name="Dowdy K.M."/>
            <person name="Edokobi N.B."/>
            <person name="Ekanayake A.B."/>
            <person name="Ekekwe S.O."/>
            <person name="Emond M.A."/>
            <person name="Endres L."/>
            <person name="Eng S."/>
            <person name="Felkoski S.A."/>
            <person name="Gant C.D."/>
            <person name="Gaskin B."/>
            <person name="Gondal S."/>
            <person name="Gutmann J."/>
            <person name="Ha T.-A."/>
            <person name="Habteyes H."/>
            <person name="Hariri O."/>
            <person name="Healey R.M."/>
            <person name="Heins J.L."/>
            <person name="Henderson A.L."/>
            <person name="Hernandez F.M."/>
            <person name="Hoang P.T."/>
            <person name="Hope K.T."/>
            <person name="Husna A."/>
            <person name="Hussain A."/>
            <person name="Imani O."/>
            <person name="Jackson N.L."/>
            <person name="Jacob V.M."/>
            <person name="Kang C."/>
            <person name="Kantov R.M."/>
            <person name="Kavuru S."/>
            <person name="Kerr M.S."/>
            <person name="Khan O.A."/>
            <person name="Khan T.M."/>
            <person name="King T."/>
            <person name="Kulkarni R."/>
            <person name="Li A."/>
            <person name="Maczka C."/>
            <person name="Maisonet E."/>
            <person name="Majethia P.M."/>
            <person name="Malik D.A."/>
            <person name="Mariam A."/>
            <person name="Marquess E.B."/>
            <person name="Mattison J."/>
            <person name="Mcdonald N."/>
            <person name="Mehr S."/>
            <person name="Mengers S.R."/>
            <person name="Michaels D.P."/>
            <person name="Mondal S."/>
            <person name="Monney D.B."/>
            <person name="Nakhleh S.I."/>
            <person name="Ndubuizu N.C."/>
            <person name="Nguyen A.H."/>
            <person name="Nguyen K.M."/>
            <person name="Nguyen M.T."/>
            <person name="Nicholas M.L."/>
            <person name="Nimalan J.P."/>
            <person name="O'Connell R.A."/>
            <person name="Odoi E."/>
            <person name="Ojo L."/>
            <person name="Okoye A.E."/>
            <person name="Olateru-Olagbegi O."/>
            <person name="Osei K.V."/>
            <person name="Osei-Tutu A."/>
            <person name="Palilla A.M."/>
            <person name="Pancholi S."/>
            <person name="Park J.H."/>
            <person name="Patel K."/>
            <person name="Patel P."/>
            <person name="Pennington E."/>
            <person name="Peterson R.E."/>
            <person name="Pon J."/>
            <person name="Pourkarim H."/>
            <person name="Reed M.L."/>
            <person name="Rottman V."/>
            <person name="Salazar J."/>
            <person name="Samet S."/>
            <person name="Sendze O."/>
            <person name="Stelmack M.A."/>
            <person name="Stinnett R."/>
            <person name="Tchouaga A.L."/>
            <person name="Thompson E.M."/>
            <person name="Tran N.G."/>
            <person name="Truong T."/>
            <person name="Udo J.A."/>
            <person name="Verona L.T."/>
            <person name="Vu T.-Q."/>
            <person name="Wade J."/>
            <person name="Wang N.Q."/>
            <person name="Waters Z.M."/>
            <person name="Wellman R.J."/>
            <person name="Woldegabreal S."/>
            <person name="Yee A.C."/>
            <person name="Yirefu M."/>
            <person name="Zahangir S."/>
            <person name="Zhai Y."/>
            <person name="Devine C.L."/>
            <person name="Liao K."/>
            <person name="Prasad P.K."/>
            <person name="Ruthenberg K.J."/>
            <person name="Shonk J.A."/>
            <person name="Way M."/>
            <person name="Yousufi H.K."/>
            <person name="Cao L."/>
            <person name="Fox J."/>
            <person name="Hobbs E."/>
            <person name="Kilic S."/>
            <person name="Nunn R."/>
            <person name="Patel R."/>
            <person name="Rubenstein M."/>
            <person name="Cresawn S.G."/>
            <person name="Russell D.A."/>
            <person name="Pope W.H."/>
            <person name="Jacobs-Sera D."/>
            <person name="Hendrix R.W."/>
            <person name="Hatfull G.F."/>
            <person name="Erill I."/>
            <person name="Caruso S.M."/>
        </authorList>
    </citation>
    <scope>NUCLEOTIDE SEQUENCE [LARGE SCALE GENOMIC DNA]</scope>
</reference>
<gene>
    <name evidence="1" type="ORF">SALINJAH_150</name>
</gene>
<dbReference type="RefSeq" id="YP_009282104.1">
    <property type="nucleotide sequence ID" value="NC_031034.1"/>
</dbReference>
<dbReference type="EMBL" id="KX011169">
    <property type="protein sequence ID" value="ANH50617.1"/>
    <property type="molecule type" value="Genomic_DNA"/>
</dbReference>
<dbReference type="KEGG" id="vg:29059869"/>